<feature type="region of interest" description="Disordered" evidence="1">
    <location>
        <begin position="123"/>
        <end position="222"/>
    </location>
</feature>
<evidence type="ECO:0000313" key="2">
    <source>
        <dbReference type="Ensembl" id="ENSFCTP00005059037.1"/>
    </source>
</evidence>
<dbReference type="Proteomes" id="UP000823872">
    <property type="component" value="Chromosome E2"/>
</dbReference>
<feature type="compositionally biased region" description="Basic and acidic residues" evidence="1">
    <location>
        <begin position="197"/>
        <end position="207"/>
    </location>
</feature>
<reference evidence="2" key="2">
    <citation type="submission" date="2025-08" db="UniProtKB">
        <authorList>
            <consortium name="Ensembl"/>
        </authorList>
    </citation>
    <scope>IDENTIFICATION</scope>
    <source>
        <strain evidence="2">breed Abyssinian</strain>
    </source>
</reference>
<evidence type="ECO:0000256" key="1">
    <source>
        <dbReference type="SAM" id="MobiDB-lite"/>
    </source>
</evidence>
<dbReference type="GeneTree" id="ENSGT00660000097488"/>
<protein>
    <submittedName>
        <fullName evidence="2">Chromosome 19 open reading frame 84</fullName>
    </submittedName>
</protein>
<feature type="compositionally biased region" description="Pro residues" evidence="1">
    <location>
        <begin position="52"/>
        <end position="75"/>
    </location>
</feature>
<reference evidence="2" key="3">
    <citation type="submission" date="2025-09" db="UniProtKB">
        <authorList>
            <consortium name="Ensembl"/>
        </authorList>
    </citation>
    <scope>IDENTIFICATION</scope>
    <source>
        <strain evidence="2">breed Abyssinian</strain>
    </source>
</reference>
<feature type="compositionally biased region" description="Basic and acidic residues" evidence="1">
    <location>
        <begin position="162"/>
        <end position="171"/>
    </location>
</feature>
<feature type="compositionally biased region" description="Pro residues" evidence="1">
    <location>
        <begin position="180"/>
        <end position="192"/>
    </location>
</feature>
<evidence type="ECO:0000313" key="3">
    <source>
        <dbReference type="Proteomes" id="UP000823872"/>
    </source>
</evidence>
<dbReference type="Pfam" id="PF17703">
    <property type="entry name" value="C19orf84"/>
    <property type="match status" value="1"/>
</dbReference>
<sequence length="222" mass="23643">MGPLRKRPEIPLSASQGPEEIQAKVLEETREISAKMEQQEEGTGPEGNNPSLPSPGPEPWPSGPFPALPPFPLGTPDPAHLGLPESLASVTVPIRLDALSYLLHSALLGAYTFQQSLPSCPCSSQACCPQPGTATRPSRGRGGWDVRRRPGRGQGQPRWGPRRVEQPEKGWRGGSGAGPKTPPVMPASPPRLPAQDGKTEAGGRETPQDMPTAAAENWDSEY</sequence>
<accession>A0ABI8AIL7</accession>
<gene>
    <name evidence="2" type="primary">CE2H19orf84</name>
</gene>
<keyword evidence="3" id="KW-1185">Reference proteome</keyword>
<name>A0ABI8AIL7_FELCA</name>
<dbReference type="InterPro" id="IPR040606">
    <property type="entry name" value="C19orf84"/>
</dbReference>
<reference evidence="2 3" key="1">
    <citation type="submission" date="2021-02" db="EMBL/GenBank/DDBJ databases">
        <title>Safari Cat Assemblies.</title>
        <authorList>
            <person name="Bredemeyer K.R."/>
            <person name="Murphy W.J."/>
        </authorList>
    </citation>
    <scope>NUCLEOTIDE SEQUENCE [LARGE SCALE GENOMIC DNA]</scope>
</reference>
<organism evidence="2 3">
    <name type="scientific">Felis catus</name>
    <name type="common">Cat</name>
    <name type="synonym">Felis silvestris catus</name>
    <dbReference type="NCBI Taxonomy" id="9685"/>
    <lineage>
        <taxon>Eukaryota</taxon>
        <taxon>Metazoa</taxon>
        <taxon>Chordata</taxon>
        <taxon>Craniata</taxon>
        <taxon>Vertebrata</taxon>
        <taxon>Euteleostomi</taxon>
        <taxon>Mammalia</taxon>
        <taxon>Eutheria</taxon>
        <taxon>Laurasiatheria</taxon>
        <taxon>Carnivora</taxon>
        <taxon>Feliformia</taxon>
        <taxon>Felidae</taxon>
        <taxon>Felinae</taxon>
        <taxon>Felis</taxon>
    </lineage>
</organism>
<feature type="region of interest" description="Disordered" evidence="1">
    <location>
        <begin position="1"/>
        <end position="77"/>
    </location>
</feature>
<feature type="compositionally biased region" description="Basic and acidic residues" evidence="1">
    <location>
        <begin position="21"/>
        <end position="38"/>
    </location>
</feature>
<proteinExistence type="predicted"/>
<dbReference type="Ensembl" id="ENSFCTT00005087194.1">
    <property type="protein sequence ID" value="ENSFCTP00005059037.1"/>
    <property type="gene ID" value="ENSFCTG00005031353.1"/>
</dbReference>